<evidence type="ECO:0000313" key="1">
    <source>
        <dbReference type="EMBL" id="MEJ8633239.1"/>
    </source>
</evidence>
<proteinExistence type="predicted"/>
<organism evidence="1 2">
    <name type="scientific">Streptomyces achmelvichensis</name>
    <dbReference type="NCBI Taxonomy" id="3134111"/>
    <lineage>
        <taxon>Bacteria</taxon>
        <taxon>Bacillati</taxon>
        <taxon>Actinomycetota</taxon>
        <taxon>Actinomycetes</taxon>
        <taxon>Kitasatosporales</taxon>
        <taxon>Streptomycetaceae</taxon>
        <taxon>Streptomyces</taxon>
    </lineage>
</organism>
<evidence type="ECO:0000313" key="2">
    <source>
        <dbReference type="Proteomes" id="UP001377168"/>
    </source>
</evidence>
<dbReference type="Proteomes" id="UP001377168">
    <property type="component" value="Unassembled WGS sequence"/>
</dbReference>
<sequence length="584" mass="61721">METPDPTLGTTTLTALLESTEDVAGAALAALLTRSAAGFALWDTDLRCIWVNDTLGQYDGIARESRLGRGPGEALPGDAEELATAMRQVLATGAGLTGREYRVPAAAGTVRDSAYSASFVRLDDADGRPLGVCLVVLAVRDRRWAGDRLAVVSEAGARIGTTLDVMRTAQELADFTVPLLADYVTVDLTEAVQLGEEPLERLEPSQGRIPTFRRAGRASIHTGAPESLWTRGEVVYVPEASPFMQVLSTGGPVLEPTLDTSPDSWLANDPARAEKIRAFGMHSLMVLPIRARGVLLGVAVFVRTDNPMPFDESDHQLAAELVSRAALSLDNARRYTRERATALALQRSLLPSSVSGGTAMEVAARYLPADAADGVRGVGGDWFDVIGLPGGRVALVVGDVVGHGIDAAATMGRLRTAIRTLADLDLPPGELLTRVDRTFIGLVEDEPDSDMPLPSMGATCVYAVYDPATRRCTVALAGHPPPAVVDPGGGVTFADLPTGTPLGLGMLPYEAAELDLPAGSLIALYSDGLVEDRRQDIDVGMERVRNALTRTGLSVDDLCSVVIDTLPTETSSDDVTLLLARALP</sequence>
<keyword evidence="2" id="KW-1185">Reference proteome</keyword>
<reference evidence="1" key="1">
    <citation type="submission" date="2024-03" db="EMBL/GenBank/DDBJ databases">
        <title>Novel Streptomyces species of biotechnological and ecological value are a feature of Machair soil.</title>
        <authorList>
            <person name="Prole J.R."/>
            <person name="Goodfellow M."/>
            <person name="Allenby N."/>
            <person name="Ward A.C."/>
        </authorList>
    </citation>
    <scope>NUCLEOTIDE SEQUENCE</scope>
    <source>
        <strain evidence="1">MS2.AVA.5</strain>
    </source>
</reference>
<name>A0ACC6PP84_9ACTN</name>
<comment type="caution">
    <text evidence="1">The sequence shown here is derived from an EMBL/GenBank/DDBJ whole genome shotgun (WGS) entry which is preliminary data.</text>
</comment>
<gene>
    <name evidence="1" type="ORF">WKI67_07510</name>
</gene>
<protein>
    <submittedName>
        <fullName evidence="1">SpoIIE family protein phosphatase</fullName>
    </submittedName>
</protein>
<dbReference type="EMBL" id="JBBKAJ010000022">
    <property type="protein sequence ID" value="MEJ8633239.1"/>
    <property type="molecule type" value="Genomic_DNA"/>
</dbReference>
<accession>A0ACC6PP84</accession>